<reference evidence="2" key="1">
    <citation type="submission" date="2016-11" db="UniProtKB">
        <authorList>
            <consortium name="WormBaseParasite"/>
        </authorList>
    </citation>
    <scope>IDENTIFICATION</scope>
</reference>
<name>A0A1I8BJA5_MELHA</name>
<protein>
    <submittedName>
        <fullName evidence="2">Uncharacterized protein</fullName>
    </submittedName>
</protein>
<dbReference type="Proteomes" id="UP000095281">
    <property type="component" value="Unplaced"/>
</dbReference>
<proteinExistence type="predicted"/>
<keyword evidence="1" id="KW-1185">Reference proteome</keyword>
<dbReference type="AlphaFoldDB" id="A0A1I8BJA5"/>
<accession>A0A1I8BJA5</accession>
<evidence type="ECO:0000313" key="1">
    <source>
        <dbReference type="Proteomes" id="UP000095281"/>
    </source>
</evidence>
<sequence length="254" mass="29890">WKSAIDKKIPTYFNIRGYPYADEYSYQFNEKIILALDIEENNNEKKLILNLPLFPKNIEELKIIYCWLFHLAGCGYSNADFLGYIFNPELIQLLFEGNKENIQIIFHLKEVFLNFDNPINVLKFTLEHLIIDRLFLSFEDINTDSLSKLVLNGGNIIRELNLQEHKKPIFHNLIIKLIETSKDCSKIMSNINFYLRDCPSINPCIRAKDVKKKDEGYLCVSYKLSNIYNPNVRYYVKNIEDEGLTFTVNVKRIK</sequence>
<evidence type="ECO:0000313" key="2">
    <source>
        <dbReference type="WBParaSite" id="MhA1_Contig2570.frz3.gene2"/>
    </source>
</evidence>
<organism evidence="1 2">
    <name type="scientific">Meloidogyne hapla</name>
    <name type="common">Root-knot nematode worm</name>
    <dbReference type="NCBI Taxonomy" id="6305"/>
    <lineage>
        <taxon>Eukaryota</taxon>
        <taxon>Metazoa</taxon>
        <taxon>Ecdysozoa</taxon>
        <taxon>Nematoda</taxon>
        <taxon>Chromadorea</taxon>
        <taxon>Rhabditida</taxon>
        <taxon>Tylenchina</taxon>
        <taxon>Tylenchomorpha</taxon>
        <taxon>Tylenchoidea</taxon>
        <taxon>Meloidogynidae</taxon>
        <taxon>Meloidogyninae</taxon>
        <taxon>Meloidogyne</taxon>
    </lineage>
</organism>
<dbReference type="WBParaSite" id="MhA1_Contig2570.frz3.gene2">
    <property type="protein sequence ID" value="MhA1_Contig2570.frz3.gene2"/>
    <property type="gene ID" value="MhA1_Contig2570.frz3.gene2"/>
</dbReference>